<evidence type="ECO:0000259" key="2">
    <source>
        <dbReference type="PROSITE" id="PS52001"/>
    </source>
</evidence>
<gene>
    <name evidence="3" type="ORF">BGZ99_009101</name>
</gene>
<dbReference type="InterPro" id="IPR039683">
    <property type="entry name" value="Lsm12-like"/>
</dbReference>
<comment type="caution">
    <text evidence="3">The sequence shown here is derived from an EMBL/GenBank/DDBJ whole genome shotgun (WGS) entry which is preliminary data.</text>
</comment>
<feature type="compositionally biased region" description="Low complexity" evidence="1">
    <location>
        <begin position="24"/>
        <end position="55"/>
    </location>
</feature>
<feature type="compositionally biased region" description="Basic and acidic residues" evidence="1">
    <location>
        <begin position="219"/>
        <end position="228"/>
    </location>
</feature>
<dbReference type="Pfam" id="PF09793">
    <property type="entry name" value="AD"/>
    <property type="match status" value="1"/>
</dbReference>
<dbReference type="InterPro" id="IPR047574">
    <property type="entry name" value="AD"/>
</dbReference>
<protein>
    <recommendedName>
        <fullName evidence="2">AD domain-containing protein</fullName>
    </recommendedName>
</protein>
<dbReference type="Proteomes" id="UP000738325">
    <property type="component" value="Unassembled WGS sequence"/>
</dbReference>
<accession>A0A9P6R5F2</accession>
<evidence type="ECO:0000313" key="3">
    <source>
        <dbReference type="EMBL" id="KAG0313054.1"/>
    </source>
</evidence>
<feature type="region of interest" description="Disordered" evidence="1">
    <location>
        <begin position="191"/>
        <end position="232"/>
    </location>
</feature>
<dbReference type="AlphaFoldDB" id="A0A9P6R5F2"/>
<feature type="domain" description="AD" evidence="2">
    <location>
        <begin position="246"/>
        <end position="341"/>
    </location>
</feature>
<feature type="compositionally biased region" description="Polar residues" evidence="1">
    <location>
        <begin position="191"/>
        <end position="204"/>
    </location>
</feature>
<feature type="region of interest" description="Disordered" evidence="1">
    <location>
        <begin position="24"/>
        <end position="104"/>
    </location>
</feature>
<proteinExistence type="predicted"/>
<name>A0A9P6R5F2_9FUNG</name>
<feature type="compositionally biased region" description="Low complexity" evidence="1">
    <location>
        <begin position="206"/>
        <end position="218"/>
    </location>
</feature>
<dbReference type="SMART" id="SM00995">
    <property type="entry name" value="AD"/>
    <property type="match status" value="1"/>
</dbReference>
<feature type="compositionally biased region" description="Low complexity" evidence="1">
    <location>
        <begin position="65"/>
        <end position="104"/>
    </location>
</feature>
<dbReference type="PROSITE" id="PS52001">
    <property type="entry name" value="AD"/>
    <property type="match status" value="1"/>
</dbReference>
<dbReference type="EMBL" id="JAAAIP010000749">
    <property type="protein sequence ID" value="KAG0313054.1"/>
    <property type="molecule type" value="Genomic_DNA"/>
</dbReference>
<organism evidence="3 4">
    <name type="scientific">Dissophora globulifera</name>
    <dbReference type="NCBI Taxonomy" id="979702"/>
    <lineage>
        <taxon>Eukaryota</taxon>
        <taxon>Fungi</taxon>
        <taxon>Fungi incertae sedis</taxon>
        <taxon>Mucoromycota</taxon>
        <taxon>Mortierellomycotina</taxon>
        <taxon>Mortierellomycetes</taxon>
        <taxon>Mortierellales</taxon>
        <taxon>Mortierellaceae</taxon>
        <taxon>Dissophora</taxon>
    </lineage>
</organism>
<reference evidence="3" key="1">
    <citation type="journal article" date="2020" name="Fungal Divers.">
        <title>Resolving the Mortierellaceae phylogeny through synthesis of multi-gene phylogenetics and phylogenomics.</title>
        <authorList>
            <person name="Vandepol N."/>
            <person name="Liber J."/>
            <person name="Desiro A."/>
            <person name="Na H."/>
            <person name="Kennedy M."/>
            <person name="Barry K."/>
            <person name="Grigoriev I.V."/>
            <person name="Miller A.N."/>
            <person name="O'Donnell K."/>
            <person name="Stajich J.E."/>
            <person name="Bonito G."/>
        </authorList>
    </citation>
    <scope>NUCLEOTIDE SEQUENCE</scope>
    <source>
        <strain evidence="3">REB-010B</strain>
    </source>
</reference>
<keyword evidence="4" id="KW-1185">Reference proteome</keyword>
<dbReference type="PANTHER" id="PTHR13542">
    <property type="entry name" value="LSM12 HOMOLOG"/>
    <property type="match status" value="1"/>
</dbReference>
<dbReference type="InterPro" id="IPR019181">
    <property type="entry name" value="LSM12_ABD"/>
</dbReference>
<evidence type="ECO:0000313" key="4">
    <source>
        <dbReference type="Proteomes" id="UP000738325"/>
    </source>
</evidence>
<dbReference type="OrthoDB" id="1057137at2759"/>
<sequence>MDSTLTKKPTPISFAAVAGKIPSPVAAAPAASSSVTPGPGSAAKNGATTTTTTQPSPTPAPQSPAPASTSAADTTATTTTATTTTTTTSGVSSTKASASTSTSSGSIDWIIGLNVRVVTLAAEVFEGQVYTYDTIMNCLCLSSKQVSASSTPSAASYYSPSLGNSSNNAARLKYDFRILKINYIKDVTPLPSGSSNTSTANSPDPSAAAAVAASASASGDKDAKEQQDKNSSITNNVYATALPAVGPVQLDKLQQREQQAIREAQVAAARIGVGVSSIGQDIFDALSKTLPCRWAKDSIVVMDEVLIAPPYEPENCKASASSSYTLARVKKVLEHERMRLANGRK</sequence>
<evidence type="ECO:0000256" key="1">
    <source>
        <dbReference type="SAM" id="MobiDB-lite"/>
    </source>
</evidence>